<dbReference type="InterPro" id="IPR032466">
    <property type="entry name" value="Metal_Hydrolase"/>
</dbReference>
<dbReference type="EMBL" id="JAAITT010000025">
    <property type="protein sequence ID" value="NSJ50404.1"/>
    <property type="molecule type" value="Genomic_DNA"/>
</dbReference>
<keyword evidence="7" id="KW-1185">Reference proteome</keyword>
<organism evidence="5 8">
    <name type="scientific">Enterocloster aldenensis</name>
    <dbReference type="NCBI Taxonomy" id="358742"/>
    <lineage>
        <taxon>Bacteria</taxon>
        <taxon>Bacillati</taxon>
        <taxon>Bacillota</taxon>
        <taxon>Clostridia</taxon>
        <taxon>Lachnospirales</taxon>
        <taxon>Lachnospiraceae</taxon>
        <taxon>Enterocloster</taxon>
    </lineage>
</organism>
<keyword evidence="2" id="KW-0378">Hydrolase</keyword>
<dbReference type="EMBL" id="JAKNGE010000010">
    <property type="protein sequence ID" value="MCG4745655.1"/>
    <property type="molecule type" value="Genomic_DNA"/>
</dbReference>
<comment type="caution">
    <text evidence="4">Lacks conserved residue(s) required for the propagation of feature annotation.</text>
</comment>
<comment type="cofactor">
    <cofactor evidence="3">
        <name>a divalent metal cation</name>
        <dbReference type="ChEBI" id="CHEBI:60240"/>
    </cofactor>
    <text evidence="3">Binds 2 divalent metal cations per subunit.</text>
</comment>
<feature type="binding site" evidence="3">
    <location>
        <position position="11"/>
    </location>
    <ligand>
        <name>a divalent metal cation</name>
        <dbReference type="ChEBI" id="CHEBI:60240"/>
        <label>1</label>
    </ligand>
</feature>
<feature type="binding site" evidence="3">
    <location>
        <position position="132"/>
    </location>
    <ligand>
        <name>a divalent metal cation</name>
        <dbReference type="ChEBI" id="CHEBI:60240"/>
        <label>2</label>
    </ligand>
</feature>
<proteinExistence type="inferred from homology"/>
<dbReference type="GeneID" id="97204940"/>
<dbReference type="Proteomes" id="UP000669239">
    <property type="component" value="Unassembled WGS sequence"/>
</dbReference>
<name>A0AAW5BN34_9FIRM</name>
<reference evidence="6" key="2">
    <citation type="submission" date="2020-02" db="EMBL/GenBank/DDBJ databases">
        <authorList>
            <person name="Littmann E."/>
            <person name="Sorbara M."/>
        </authorList>
    </citation>
    <scope>NUCLEOTIDE SEQUENCE</scope>
    <source>
        <strain evidence="6">MSK.1.17</strain>
    </source>
</reference>
<keyword evidence="1 3" id="KW-0479">Metal-binding</keyword>
<reference evidence="5" key="3">
    <citation type="submission" date="2022-01" db="EMBL/GenBank/DDBJ databases">
        <title>Collection of gut derived symbiotic bacterial strains cultured from healthy donors.</title>
        <authorList>
            <person name="Lin H."/>
            <person name="Kohout C."/>
            <person name="Waligurski E."/>
            <person name="Pamer E.G."/>
        </authorList>
    </citation>
    <scope>NUCLEOTIDE SEQUENCE</scope>
    <source>
        <strain evidence="5">DFI.6.55</strain>
    </source>
</reference>
<feature type="binding site" evidence="3">
    <location>
        <position position="250"/>
    </location>
    <ligand>
        <name>a divalent metal cation</name>
        <dbReference type="ChEBI" id="CHEBI:60240"/>
        <label>1</label>
    </ligand>
</feature>
<evidence type="ECO:0000256" key="1">
    <source>
        <dbReference type="ARBA" id="ARBA00022723"/>
    </source>
</evidence>
<evidence type="ECO:0000313" key="7">
    <source>
        <dbReference type="Proteomes" id="UP000669239"/>
    </source>
</evidence>
<dbReference type="Proteomes" id="UP001299608">
    <property type="component" value="Unassembled WGS sequence"/>
</dbReference>
<accession>A0AAW5BN34</accession>
<feature type="binding site" evidence="3">
    <location>
        <position position="193"/>
    </location>
    <ligand>
        <name>a divalent metal cation</name>
        <dbReference type="ChEBI" id="CHEBI:60240"/>
        <label>2</label>
    </ligand>
</feature>
<evidence type="ECO:0000313" key="6">
    <source>
        <dbReference type="EMBL" id="NSJ50404.1"/>
    </source>
</evidence>
<feature type="binding site" evidence="3">
    <location>
        <position position="13"/>
    </location>
    <ligand>
        <name>a divalent metal cation</name>
        <dbReference type="ChEBI" id="CHEBI:60240"/>
        <label>1</label>
    </ligand>
</feature>
<evidence type="ECO:0000313" key="8">
    <source>
        <dbReference type="Proteomes" id="UP001299608"/>
    </source>
</evidence>
<evidence type="ECO:0000256" key="4">
    <source>
        <dbReference type="PROSITE-ProRule" id="PRU00679"/>
    </source>
</evidence>
<evidence type="ECO:0000256" key="3">
    <source>
        <dbReference type="PIRSR" id="PIRSR601559-52"/>
    </source>
</evidence>
<feature type="binding site" evidence="3">
    <location>
        <position position="165"/>
    </location>
    <ligand>
        <name>a divalent metal cation</name>
        <dbReference type="ChEBI" id="CHEBI:60240"/>
        <label>2</label>
    </ligand>
</feature>
<dbReference type="AlphaFoldDB" id="A0AAW5BN34"/>
<dbReference type="GO" id="GO:0016788">
    <property type="term" value="F:hydrolase activity, acting on ester bonds"/>
    <property type="evidence" value="ECO:0007669"/>
    <property type="project" value="InterPro"/>
</dbReference>
<dbReference type="PANTHER" id="PTHR10819">
    <property type="entry name" value="PHOSPHOTRIESTERASE-RELATED"/>
    <property type="match status" value="1"/>
</dbReference>
<feature type="binding site" evidence="3">
    <location>
        <position position="132"/>
    </location>
    <ligand>
        <name>a divalent metal cation</name>
        <dbReference type="ChEBI" id="CHEBI:60240"/>
        <label>1</label>
    </ligand>
</feature>
<reference evidence="6 7" key="1">
    <citation type="journal article" date="2020" name="Cell Host Microbe">
        <title>Functional and Genomic Variation between Human-Derived Isolates of Lachnospiraceae Reveals Inter- and Intra-Species Diversity.</title>
        <authorList>
            <person name="Sorbara M.T."/>
            <person name="Littmann E.R."/>
            <person name="Fontana E."/>
            <person name="Moody T.U."/>
            <person name="Kohout C.E."/>
            <person name="Gjonbalaj M."/>
            <person name="Eaton V."/>
            <person name="Seok R."/>
            <person name="Leiner I.M."/>
            <person name="Pamer E.G."/>
        </authorList>
    </citation>
    <scope>NUCLEOTIDE SEQUENCE [LARGE SCALE GENOMIC DNA]</scope>
    <source>
        <strain evidence="6 7">MSK.1.17</strain>
    </source>
</reference>
<comment type="similarity">
    <text evidence="4">Belongs to the metallo-dependent hydrolases superfamily. Phosphotriesterase family.</text>
</comment>
<dbReference type="PROSITE" id="PS51347">
    <property type="entry name" value="PHOSPHOTRIESTERASE_2"/>
    <property type="match status" value="1"/>
</dbReference>
<dbReference type="InterPro" id="IPR017947">
    <property type="entry name" value="AryldialkylPase_Zn-BS"/>
</dbReference>
<gene>
    <name evidence="6" type="ORF">G5B36_17090</name>
    <name evidence="5" type="ORF">L0N08_09565</name>
</gene>
<protein>
    <submittedName>
        <fullName evidence="5">Phosphotriesterase-related protein</fullName>
    </submittedName>
</protein>
<dbReference type="PANTHER" id="PTHR10819:SF3">
    <property type="entry name" value="PHOSPHOTRIESTERASE-RELATED PROTEIN"/>
    <property type="match status" value="1"/>
</dbReference>
<dbReference type="PIRSF" id="PIRSF016839">
    <property type="entry name" value="PhP"/>
    <property type="match status" value="1"/>
</dbReference>
<dbReference type="InterPro" id="IPR001559">
    <property type="entry name" value="Phosphotriesterase"/>
</dbReference>
<dbReference type="Pfam" id="PF02126">
    <property type="entry name" value="PTE"/>
    <property type="match status" value="1"/>
</dbReference>
<dbReference type="GO" id="GO:0008270">
    <property type="term" value="F:zinc ion binding"/>
    <property type="evidence" value="ECO:0007669"/>
    <property type="project" value="InterPro"/>
</dbReference>
<evidence type="ECO:0000256" key="2">
    <source>
        <dbReference type="ARBA" id="ARBA00022801"/>
    </source>
</evidence>
<dbReference type="PROSITE" id="PS01322">
    <property type="entry name" value="PHOSPHOTRIESTERASE_1"/>
    <property type="match status" value="1"/>
</dbReference>
<dbReference type="RefSeq" id="WP_165642540.1">
    <property type="nucleotide sequence ID" value="NZ_BAABZL010000001.1"/>
</dbReference>
<evidence type="ECO:0000313" key="5">
    <source>
        <dbReference type="EMBL" id="MCG4745655.1"/>
    </source>
</evidence>
<sequence length="304" mass="33861">MKLADGYTLMHEHVTINLSGVKKDEDCRLNCFEETVKEFKSLYGYGVRNILEVTNLGMGRDVGYIRRVSEETGINILVSTGFYKEPFLPDCVYRRSVEELASMMEQELTQGIDGQWESAPGDTGMRASVIGESGTSSRQMTDMEQKVFDAVALAAVRTGAPVTTHTTLGTMGAEQADYLIGHGVRPEDIIIGHMDLSQDVEVILDVLKRGVNVGFDTVGKLNYCPDSFRAQALKRIDQEGMLSHVVLSMDITRKSHLKSRAGIGYGYMFEVFIPLLLEVGFTQAKIDMLLKENPERILLGRQYD</sequence>
<comment type="caution">
    <text evidence="5">The sequence shown here is derived from an EMBL/GenBank/DDBJ whole genome shotgun (WGS) entry which is preliminary data.</text>
</comment>
<dbReference type="Gene3D" id="3.20.20.140">
    <property type="entry name" value="Metal-dependent hydrolases"/>
    <property type="match status" value="1"/>
</dbReference>
<dbReference type="SUPFAM" id="SSF51556">
    <property type="entry name" value="Metallo-dependent hydrolases"/>
    <property type="match status" value="1"/>
</dbReference>